<dbReference type="RefSeq" id="WP_344289310.1">
    <property type="nucleotide sequence ID" value="NZ_BAAAPF010000036.1"/>
</dbReference>
<dbReference type="InterPro" id="IPR001845">
    <property type="entry name" value="HTH_ArsR_DNA-bd_dom"/>
</dbReference>
<accession>A0ABP5JFN1</accession>
<dbReference type="PANTHER" id="PTHR33154">
    <property type="entry name" value="TRANSCRIPTIONAL REGULATOR, ARSR FAMILY"/>
    <property type="match status" value="1"/>
</dbReference>
<evidence type="ECO:0000256" key="1">
    <source>
        <dbReference type="ARBA" id="ARBA00023015"/>
    </source>
</evidence>
<dbReference type="SUPFAM" id="SSF46785">
    <property type="entry name" value="Winged helix' DNA-binding domain"/>
    <property type="match status" value="1"/>
</dbReference>
<protein>
    <submittedName>
        <fullName evidence="5">Helix-turn-helix domain-containing protein</fullName>
    </submittedName>
</protein>
<evidence type="ECO:0000256" key="2">
    <source>
        <dbReference type="ARBA" id="ARBA00023125"/>
    </source>
</evidence>
<proteinExistence type="predicted"/>
<evidence type="ECO:0000259" key="4">
    <source>
        <dbReference type="PROSITE" id="PS50987"/>
    </source>
</evidence>
<dbReference type="Proteomes" id="UP001500443">
    <property type="component" value="Unassembled WGS sequence"/>
</dbReference>
<organism evidence="5 6">
    <name type="scientific">Streptomyces synnematoformans</name>
    <dbReference type="NCBI Taxonomy" id="415721"/>
    <lineage>
        <taxon>Bacteria</taxon>
        <taxon>Bacillati</taxon>
        <taxon>Actinomycetota</taxon>
        <taxon>Actinomycetes</taxon>
        <taxon>Kitasatosporales</taxon>
        <taxon>Streptomycetaceae</taxon>
        <taxon>Streptomyces</taxon>
    </lineage>
</organism>
<evidence type="ECO:0000313" key="5">
    <source>
        <dbReference type="EMBL" id="GAA2117351.1"/>
    </source>
</evidence>
<dbReference type="PROSITE" id="PS50987">
    <property type="entry name" value="HTH_ARSR_2"/>
    <property type="match status" value="1"/>
</dbReference>
<keyword evidence="6" id="KW-1185">Reference proteome</keyword>
<dbReference type="InterPro" id="IPR051081">
    <property type="entry name" value="HTH_MetalResp_TranReg"/>
</dbReference>
<dbReference type="SMART" id="SM00418">
    <property type="entry name" value="HTH_ARSR"/>
    <property type="match status" value="1"/>
</dbReference>
<dbReference type="EMBL" id="BAAAPF010000036">
    <property type="protein sequence ID" value="GAA2117351.1"/>
    <property type="molecule type" value="Genomic_DNA"/>
</dbReference>
<keyword evidence="3" id="KW-0804">Transcription</keyword>
<gene>
    <name evidence="5" type="ORF">GCM10009802_18370</name>
</gene>
<sequence length="199" mass="21863">MSSEKDTSDGAPGSDPRTLRALAHPVRLDLLYLLEREGPLTASRAAELLGLTAKVCSYHLNTLGKYGIIEETRGGKGRARPWRVREIDLTYTRDPDEEPATTRAADAFAATLVARDARVVEDFIRRRHGLPRHWRNVSAMSSTPLRLAPGELRELRADLLAVLHRYAERSRTPSPGAHPVHTAVYAVPTELGALAAGDD</sequence>
<comment type="caution">
    <text evidence="5">The sequence shown here is derived from an EMBL/GenBank/DDBJ whole genome shotgun (WGS) entry which is preliminary data.</text>
</comment>
<dbReference type="InterPro" id="IPR036390">
    <property type="entry name" value="WH_DNA-bd_sf"/>
</dbReference>
<feature type="domain" description="HTH arsR-type" evidence="4">
    <location>
        <begin position="7"/>
        <end position="102"/>
    </location>
</feature>
<dbReference type="Pfam" id="PF12840">
    <property type="entry name" value="HTH_20"/>
    <property type="match status" value="1"/>
</dbReference>
<keyword evidence="1" id="KW-0805">Transcription regulation</keyword>
<evidence type="ECO:0000256" key="3">
    <source>
        <dbReference type="ARBA" id="ARBA00023163"/>
    </source>
</evidence>
<dbReference type="PANTHER" id="PTHR33154:SF33">
    <property type="entry name" value="TRANSCRIPTIONAL REPRESSOR SDPR"/>
    <property type="match status" value="1"/>
</dbReference>
<keyword evidence="2" id="KW-0238">DNA-binding</keyword>
<dbReference type="Gene3D" id="1.10.10.10">
    <property type="entry name" value="Winged helix-like DNA-binding domain superfamily/Winged helix DNA-binding domain"/>
    <property type="match status" value="1"/>
</dbReference>
<dbReference type="InterPro" id="IPR036388">
    <property type="entry name" value="WH-like_DNA-bd_sf"/>
</dbReference>
<dbReference type="InterPro" id="IPR011991">
    <property type="entry name" value="ArsR-like_HTH"/>
</dbReference>
<evidence type="ECO:0000313" key="6">
    <source>
        <dbReference type="Proteomes" id="UP001500443"/>
    </source>
</evidence>
<name>A0ABP5JFN1_9ACTN</name>
<reference evidence="6" key="1">
    <citation type="journal article" date="2019" name="Int. J. Syst. Evol. Microbiol.">
        <title>The Global Catalogue of Microorganisms (GCM) 10K type strain sequencing project: providing services to taxonomists for standard genome sequencing and annotation.</title>
        <authorList>
            <consortium name="The Broad Institute Genomics Platform"/>
            <consortium name="The Broad Institute Genome Sequencing Center for Infectious Disease"/>
            <person name="Wu L."/>
            <person name="Ma J."/>
        </authorList>
    </citation>
    <scope>NUCLEOTIDE SEQUENCE [LARGE SCALE GENOMIC DNA]</scope>
    <source>
        <strain evidence="6">JCM 15481</strain>
    </source>
</reference>
<dbReference type="CDD" id="cd00090">
    <property type="entry name" value="HTH_ARSR"/>
    <property type="match status" value="1"/>
</dbReference>